<feature type="compositionally biased region" description="Basic and acidic residues" evidence="1">
    <location>
        <begin position="74"/>
        <end position="88"/>
    </location>
</feature>
<protein>
    <submittedName>
        <fullName evidence="2">Uncharacterized protein</fullName>
    </submittedName>
</protein>
<evidence type="ECO:0000313" key="3">
    <source>
        <dbReference type="Proteomes" id="UP000230750"/>
    </source>
</evidence>
<sequence length="252" mass="27321">MAESKVETSEKPQRRLIDSSSSSLFTKAGFLGSSINQKKNLDDFVISGQQLLSNSQAKENSTLLSSSSPNTEDVLSREGHESSQRRNGDYSQKSSETKTLDLKAPQAHRHGQPLPIMSNTDKTPSNHISNDQSFDVLSTKAASVPNAVSPTRKSSLMPINSYNGFGIKQSQLIKQHSSSSDHTFSKSDASLAVGISPPRKSTLTPLSGQERTGFKTSVTGQQSSPVTKTVPSRNRIFVSVGVLQPRNRHSNH</sequence>
<name>A0A2G8KPT1_STIJA</name>
<feature type="compositionally biased region" description="Basic and acidic residues" evidence="1">
    <location>
        <begin position="1"/>
        <end position="17"/>
    </location>
</feature>
<evidence type="ECO:0000256" key="1">
    <source>
        <dbReference type="SAM" id="MobiDB-lite"/>
    </source>
</evidence>
<comment type="caution">
    <text evidence="2">The sequence shown here is derived from an EMBL/GenBank/DDBJ whole genome shotgun (WGS) entry which is preliminary data.</text>
</comment>
<feature type="region of interest" description="Disordered" evidence="1">
    <location>
        <begin position="55"/>
        <end position="131"/>
    </location>
</feature>
<feature type="region of interest" description="Disordered" evidence="1">
    <location>
        <begin position="176"/>
        <end position="231"/>
    </location>
</feature>
<dbReference type="Proteomes" id="UP000230750">
    <property type="component" value="Unassembled WGS sequence"/>
</dbReference>
<accession>A0A2G8KPT1</accession>
<keyword evidence="3" id="KW-1185">Reference proteome</keyword>
<dbReference type="EMBL" id="MRZV01000437">
    <property type="protein sequence ID" value="PIK50016.1"/>
    <property type="molecule type" value="Genomic_DNA"/>
</dbReference>
<feature type="region of interest" description="Disordered" evidence="1">
    <location>
        <begin position="1"/>
        <end position="22"/>
    </location>
</feature>
<feature type="compositionally biased region" description="Low complexity" evidence="1">
    <location>
        <begin position="59"/>
        <end position="72"/>
    </location>
</feature>
<gene>
    <name evidence="2" type="ORF">BSL78_13121</name>
</gene>
<feature type="compositionally biased region" description="Low complexity" evidence="1">
    <location>
        <begin position="176"/>
        <end position="190"/>
    </location>
</feature>
<feature type="compositionally biased region" description="Polar residues" evidence="1">
    <location>
        <begin position="117"/>
        <end position="131"/>
    </location>
</feature>
<feature type="compositionally biased region" description="Polar residues" evidence="1">
    <location>
        <begin position="199"/>
        <end position="231"/>
    </location>
</feature>
<dbReference type="AlphaFoldDB" id="A0A2G8KPT1"/>
<evidence type="ECO:0000313" key="2">
    <source>
        <dbReference type="EMBL" id="PIK50016.1"/>
    </source>
</evidence>
<reference evidence="2 3" key="1">
    <citation type="journal article" date="2017" name="PLoS Biol.">
        <title>The sea cucumber genome provides insights into morphological evolution and visceral regeneration.</title>
        <authorList>
            <person name="Zhang X."/>
            <person name="Sun L."/>
            <person name="Yuan J."/>
            <person name="Sun Y."/>
            <person name="Gao Y."/>
            <person name="Zhang L."/>
            <person name="Li S."/>
            <person name="Dai H."/>
            <person name="Hamel J.F."/>
            <person name="Liu C."/>
            <person name="Yu Y."/>
            <person name="Liu S."/>
            <person name="Lin W."/>
            <person name="Guo K."/>
            <person name="Jin S."/>
            <person name="Xu P."/>
            <person name="Storey K.B."/>
            <person name="Huan P."/>
            <person name="Zhang T."/>
            <person name="Zhou Y."/>
            <person name="Zhang J."/>
            <person name="Lin C."/>
            <person name="Li X."/>
            <person name="Xing L."/>
            <person name="Huo D."/>
            <person name="Sun M."/>
            <person name="Wang L."/>
            <person name="Mercier A."/>
            <person name="Li F."/>
            <person name="Yang H."/>
            <person name="Xiang J."/>
        </authorList>
    </citation>
    <scope>NUCLEOTIDE SEQUENCE [LARGE SCALE GENOMIC DNA]</scope>
    <source>
        <strain evidence="2">Shaxun</strain>
        <tissue evidence="2">Muscle</tissue>
    </source>
</reference>
<proteinExistence type="predicted"/>
<organism evidence="2 3">
    <name type="scientific">Stichopus japonicus</name>
    <name type="common">Sea cucumber</name>
    <dbReference type="NCBI Taxonomy" id="307972"/>
    <lineage>
        <taxon>Eukaryota</taxon>
        <taxon>Metazoa</taxon>
        <taxon>Echinodermata</taxon>
        <taxon>Eleutherozoa</taxon>
        <taxon>Echinozoa</taxon>
        <taxon>Holothuroidea</taxon>
        <taxon>Aspidochirotacea</taxon>
        <taxon>Aspidochirotida</taxon>
        <taxon>Stichopodidae</taxon>
        <taxon>Apostichopus</taxon>
    </lineage>
</organism>